<dbReference type="CDD" id="cd02133">
    <property type="entry name" value="PA_C5a_like"/>
    <property type="match status" value="1"/>
</dbReference>
<evidence type="ECO:0000313" key="14">
    <source>
        <dbReference type="EMBL" id="BCN32909.1"/>
    </source>
</evidence>
<name>A0A7R7EQ73_9FIRM</name>
<dbReference type="InterPro" id="IPR003137">
    <property type="entry name" value="PA_domain"/>
</dbReference>
<reference evidence="14 15" key="1">
    <citation type="submission" date="2020-11" db="EMBL/GenBank/DDBJ databases">
        <title>Draft genome sequencing of a Lachnospiraceae strain isolated from anoxic soil subjected to BSD treatment.</title>
        <authorList>
            <person name="Uek A."/>
            <person name="Tonouchi A."/>
        </authorList>
    </citation>
    <scope>NUCLEOTIDE SEQUENCE [LARGE SCALE GENOMIC DNA]</scope>
    <source>
        <strain evidence="14 15">TB5</strain>
    </source>
</reference>
<dbReference type="Gene3D" id="2.60.40.1080">
    <property type="match status" value="2"/>
</dbReference>
<dbReference type="Proteomes" id="UP000595897">
    <property type="component" value="Chromosome"/>
</dbReference>
<dbReference type="InterPro" id="IPR046450">
    <property type="entry name" value="PA_dom_sf"/>
</dbReference>
<dbReference type="InterPro" id="IPR036852">
    <property type="entry name" value="Peptidase_S8/S53_dom_sf"/>
</dbReference>
<evidence type="ECO:0000313" key="15">
    <source>
        <dbReference type="Proteomes" id="UP000595897"/>
    </source>
</evidence>
<dbReference type="PANTHER" id="PTHR43399">
    <property type="entry name" value="SUBTILISIN-RELATED"/>
    <property type="match status" value="1"/>
</dbReference>
<dbReference type="EMBL" id="AP024169">
    <property type="protein sequence ID" value="BCN32909.1"/>
    <property type="molecule type" value="Genomic_DNA"/>
</dbReference>
<feature type="chain" id="PRO_5039498976" description="BIG2 domain-containing protein" evidence="12">
    <location>
        <begin position="22"/>
        <end position="1294"/>
    </location>
</feature>
<dbReference type="Pfam" id="PF02225">
    <property type="entry name" value="PA"/>
    <property type="match status" value="1"/>
</dbReference>
<evidence type="ECO:0000259" key="13">
    <source>
        <dbReference type="SMART" id="SM00635"/>
    </source>
</evidence>
<evidence type="ECO:0000256" key="1">
    <source>
        <dbReference type="ARBA" id="ARBA00011073"/>
    </source>
</evidence>
<feature type="compositionally biased region" description="Low complexity" evidence="11">
    <location>
        <begin position="1109"/>
        <end position="1121"/>
    </location>
</feature>
<dbReference type="KEGG" id="ahb:bsdtb5_42040"/>
<proteinExistence type="inferred from homology"/>
<dbReference type="InterPro" id="IPR008964">
    <property type="entry name" value="Invasin/intimin_cell_adhesion"/>
</dbReference>
<dbReference type="SUPFAM" id="SSF52743">
    <property type="entry name" value="Subtilisin-like"/>
    <property type="match status" value="1"/>
</dbReference>
<dbReference type="InterPro" id="IPR034216">
    <property type="entry name" value="C5a_Peptidase"/>
</dbReference>
<evidence type="ECO:0000256" key="5">
    <source>
        <dbReference type="ARBA" id="ARBA00022737"/>
    </source>
</evidence>
<keyword evidence="4 12" id="KW-0732">Signal</keyword>
<keyword evidence="5" id="KW-0677">Repeat</keyword>
<feature type="region of interest" description="Disordered" evidence="11">
    <location>
        <begin position="1105"/>
        <end position="1133"/>
    </location>
</feature>
<dbReference type="CDD" id="cd07475">
    <property type="entry name" value="Peptidases_S8_C5a_Peptidase"/>
    <property type="match status" value="1"/>
</dbReference>
<feature type="domain" description="BIG2" evidence="13">
    <location>
        <begin position="1132"/>
        <end position="1210"/>
    </location>
</feature>
<organism evidence="14 15">
    <name type="scientific">Anaeromicropila herbilytica</name>
    <dbReference type="NCBI Taxonomy" id="2785025"/>
    <lineage>
        <taxon>Bacteria</taxon>
        <taxon>Bacillati</taxon>
        <taxon>Bacillota</taxon>
        <taxon>Clostridia</taxon>
        <taxon>Lachnospirales</taxon>
        <taxon>Lachnospiraceae</taxon>
        <taxon>Anaeromicropila</taxon>
    </lineage>
</organism>
<keyword evidence="6 9" id="KW-0378">Hydrolase</keyword>
<gene>
    <name evidence="14" type="ORF">bsdtb5_42040</name>
</gene>
<dbReference type="Gene3D" id="2.60.40.1710">
    <property type="entry name" value="Subtilisin-like superfamily"/>
    <property type="match status" value="1"/>
</dbReference>
<dbReference type="GO" id="GO:0006508">
    <property type="term" value="P:proteolysis"/>
    <property type="evidence" value="ECO:0007669"/>
    <property type="project" value="UniProtKB-KW"/>
</dbReference>
<keyword evidence="3 9" id="KW-0645">Protease</keyword>
<dbReference type="PROSITE" id="PS00138">
    <property type="entry name" value="SUBTILASE_SER"/>
    <property type="match status" value="1"/>
</dbReference>
<dbReference type="PROSITE" id="PS51892">
    <property type="entry name" value="SUBTILASE"/>
    <property type="match status" value="1"/>
</dbReference>
<evidence type="ECO:0000256" key="7">
    <source>
        <dbReference type="ARBA" id="ARBA00022825"/>
    </source>
</evidence>
<dbReference type="Pfam" id="PF00082">
    <property type="entry name" value="Peptidase_S8"/>
    <property type="match status" value="1"/>
</dbReference>
<evidence type="ECO:0000256" key="2">
    <source>
        <dbReference type="ARBA" id="ARBA00022525"/>
    </source>
</evidence>
<dbReference type="PRINTS" id="PR00723">
    <property type="entry name" value="SUBTILISIN"/>
</dbReference>
<keyword evidence="7 9" id="KW-0720">Serine protease</keyword>
<evidence type="ECO:0000256" key="6">
    <source>
        <dbReference type="ARBA" id="ARBA00022801"/>
    </source>
</evidence>
<sequence>MRKKITAVFTAVALVITTVSTGNITLAQTASSDVKTMEKVSGADQATENSLKASGETTQYAPNDKVTIIVELKDTPLLEKYEEAEQTGSLPSQATSFDEYADTNQAEQITDNLEQKQDKVADEIENLKSVGNVDVLYNYTSVMNGFATEVEYKALDDIKKLPNVKAAYVAGSYDRVEPVMDSSVNTIGAKDTWDLNYKGEGTVVAILDTGLDYNHESFKTDPTSPRITSADIQSKIDASAGLKSGVTKATDTYRSLKVPYAYDYADQDTDVNPSPESVEKNGNSHGTHVAGTVAGNGNIVGVAPEAQLMIMKVFSDHLDDKGAGTEDIVAALDDTVTLGADVINMSLGSSNGFTNEGEQSVTDVYNRIEAAGITLAVSAGNSYSMTHSNGLSGMALASNPDTAVVGSPSTYEACTSVASVINAKYHAYYFTVDSKQITYSESAVGSQPTFSATLSTVSGGALDYVVVPKVGNEEDYNGIDVNGKVALIQRGSINFDTKVVNAKNHGAIAAIIYDNKPGDKLTMAIDHYDIPAVFITLDDGTALVNATDKVLHVTSDQGVFTNNKVNQLSDFSSWGVTPDLKLKPEIAAPGENIYSALPGGKYGSMNGTSMAAPHIAGSFALVKEYLNNKFATLTSVDKAKLSNQLLMSTAEPSKDANGVYYSPRKQGSGVVNIYRAVTTSGYLYTAADVEANQRPKLNLGDDASKTGSFTKSFHVKNVSGSAITYDFSAATLTETEDGGTVAESSKDISSNTSVKYIVNGKEVNSLTLQPNDDVEVTVVIQLDQTAKDYLDASFENGEFVDGYVFLKGSNTCDLSIPFMGFYGDWTKAPLFDSGSANDLQGYQQTIHALYTNGGNNYLGVNPFDSIAYKLIGNYNPFIYGDKYAQLQPQADLDKIAISPNGDGDFDSFEVAQLSLLRNAKELDWSITSDANKVIKSGVLNYERKSIYNSTANGVAPTYINDVTFDGKDENGQVIANNKTVTFSVKGTLDYSAHDQNNTNATLTFPVTIDTEKPSFVGLTASTDSFKISVKDNQYVSVVFLYDKTDLSTPVAKTLVDEDTKGATTVVNVDLKALGLTGKSPSDYVIKVYDYAMNSATYSLVTEPTNNYDPSTPSTPVASPVPTKAPGDEKTASIGDVKVSPSKVDLFVNETDDISVTLPKLTKDDVTSTSYSSSNARVAAVSSTGHITAVSEGTATITTTVKINKESKSFTTTVTVKKPYISFEKSVKSLKVGKTYTFKIDTYGIKGTPKYSVSNKKVATINSKTGKLKALKPGKVVVTVKIGSVTKKITVTIKK</sequence>
<feature type="active site" description="Charge relay system" evidence="8 9">
    <location>
        <position position="285"/>
    </location>
</feature>
<dbReference type="SUPFAM" id="SSF49373">
    <property type="entry name" value="Invasin/intimin cell-adhesion fragments"/>
    <property type="match status" value="2"/>
</dbReference>
<evidence type="ECO:0000256" key="9">
    <source>
        <dbReference type="PROSITE-ProRule" id="PRU01240"/>
    </source>
</evidence>
<accession>A0A7R7EQ73</accession>
<protein>
    <recommendedName>
        <fullName evidence="13">BIG2 domain-containing protein</fullName>
    </recommendedName>
</protein>
<dbReference type="InterPro" id="IPR000209">
    <property type="entry name" value="Peptidase_S8/S53_dom"/>
</dbReference>
<dbReference type="SMART" id="SM00635">
    <property type="entry name" value="BID_2"/>
    <property type="match status" value="2"/>
</dbReference>
<dbReference type="InterPro" id="IPR023827">
    <property type="entry name" value="Peptidase_S8_Asp-AS"/>
</dbReference>
<evidence type="ECO:0000256" key="10">
    <source>
        <dbReference type="RuleBase" id="RU003355"/>
    </source>
</evidence>
<dbReference type="GO" id="GO:0004252">
    <property type="term" value="F:serine-type endopeptidase activity"/>
    <property type="evidence" value="ECO:0007669"/>
    <property type="project" value="UniProtKB-UniRule"/>
</dbReference>
<dbReference type="InterPro" id="IPR023828">
    <property type="entry name" value="Peptidase_S8_Ser-AS"/>
</dbReference>
<evidence type="ECO:0000256" key="11">
    <source>
        <dbReference type="SAM" id="MobiDB-lite"/>
    </source>
</evidence>
<evidence type="ECO:0000256" key="3">
    <source>
        <dbReference type="ARBA" id="ARBA00022670"/>
    </source>
</evidence>
<dbReference type="InterPro" id="IPR022398">
    <property type="entry name" value="Peptidase_S8_His-AS"/>
</dbReference>
<dbReference type="SUPFAM" id="SSF52025">
    <property type="entry name" value="PA domain"/>
    <property type="match status" value="1"/>
</dbReference>
<dbReference type="Gene3D" id="3.50.30.30">
    <property type="match status" value="1"/>
</dbReference>
<feature type="active site" description="Charge relay system" evidence="8 9">
    <location>
        <position position="609"/>
    </location>
</feature>
<feature type="signal peptide" evidence="12">
    <location>
        <begin position="1"/>
        <end position="21"/>
    </location>
</feature>
<dbReference type="PANTHER" id="PTHR43399:SF4">
    <property type="entry name" value="CELL WALL-ASSOCIATED PROTEASE"/>
    <property type="match status" value="1"/>
</dbReference>
<keyword evidence="2" id="KW-0964">Secreted</keyword>
<dbReference type="PROSITE" id="PS00137">
    <property type="entry name" value="SUBTILASE_HIS"/>
    <property type="match status" value="1"/>
</dbReference>
<dbReference type="RefSeq" id="WP_271713911.1">
    <property type="nucleotide sequence ID" value="NZ_AP024169.1"/>
</dbReference>
<dbReference type="InterPro" id="IPR003343">
    <property type="entry name" value="Big_2"/>
</dbReference>
<evidence type="ECO:0000256" key="4">
    <source>
        <dbReference type="ARBA" id="ARBA00022729"/>
    </source>
</evidence>
<dbReference type="InterPro" id="IPR051048">
    <property type="entry name" value="Peptidase_S8/S53_subtilisin"/>
</dbReference>
<comment type="similarity">
    <text evidence="1 9 10">Belongs to the peptidase S8 family.</text>
</comment>
<evidence type="ECO:0000256" key="8">
    <source>
        <dbReference type="PIRSR" id="PIRSR615500-1"/>
    </source>
</evidence>
<dbReference type="Gene3D" id="3.40.50.200">
    <property type="entry name" value="Peptidase S8/S53 domain"/>
    <property type="match status" value="1"/>
</dbReference>
<evidence type="ECO:0000256" key="12">
    <source>
        <dbReference type="SAM" id="SignalP"/>
    </source>
</evidence>
<dbReference type="InterPro" id="IPR015500">
    <property type="entry name" value="Peptidase_S8_subtilisin-rel"/>
</dbReference>
<keyword evidence="15" id="KW-1185">Reference proteome</keyword>
<dbReference type="Pfam" id="PF02368">
    <property type="entry name" value="Big_2"/>
    <property type="match status" value="2"/>
</dbReference>
<dbReference type="PROSITE" id="PS00136">
    <property type="entry name" value="SUBTILASE_ASP"/>
    <property type="match status" value="1"/>
</dbReference>
<feature type="active site" description="Charge relay system" evidence="8 9">
    <location>
        <position position="208"/>
    </location>
</feature>
<feature type="domain" description="BIG2" evidence="13">
    <location>
        <begin position="1216"/>
        <end position="1291"/>
    </location>
</feature>